<evidence type="ECO:0000256" key="1">
    <source>
        <dbReference type="ARBA" id="ARBA00007623"/>
    </source>
</evidence>
<keyword evidence="10" id="KW-1185">Reference proteome</keyword>
<dbReference type="InterPro" id="IPR000169">
    <property type="entry name" value="Pept_cys_AS"/>
</dbReference>
<feature type="compositionally biased region" description="Basic and acidic residues" evidence="7">
    <location>
        <begin position="722"/>
        <end position="732"/>
    </location>
</feature>
<organism evidence="9 10">
    <name type="scientific">Myriangium duriaei CBS 260.36</name>
    <dbReference type="NCBI Taxonomy" id="1168546"/>
    <lineage>
        <taxon>Eukaryota</taxon>
        <taxon>Fungi</taxon>
        <taxon>Dikarya</taxon>
        <taxon>Ascomycota</taxon>
        <taxon>Pezizomycotina</taxon>
        <taxon>Dothideomycetes</taxon>
        <taxon>Dothideomycetidae</taxon>
        <taxon>Myriangiales</taxon>
        <taxon>Myriangiaceae</taxon>
        <taxon>Myriangium</taxon>
    </lineage>
</organism>
<feature type="active site" evidence="5 6">
    <location>
        <position position="373"/>
    </location>
</feature>
<feature type="domain" description="Calpain catalytic" evidence="8">
    <location>
        <begin position="140"/>
        <end position="429"/>
    </location>
</feature>
<reference evidence="9" key="1">
    <citation type="journal article" date="2020" name="Stud. Mycol.">
        <title>101 Dothideomycetes genomes: a test case for predicting lifestyles and emergence of pathogens.</title>
        <authorList>
            <person name="Haridas S."/>
            <person name="Albert R."/>
            <person name="Binder M."/>
            <person name="Bloem J."/>
            <person name="Labutti K."/>
            <person name="Salamov A."/>
            <person name="Andreopoulos B."/>
            <person name="Baker S."/>
            <person name="Barry K."/>
            <person name="Bills G."/>
            <person name="Bluhm B."/>
            <person name="Cannon C."/>
            <person name="Castanera R."/>
            <person name="Culley D."/>
            <person name="Daum C."/>
            <person name="Ezra D."/>
            <person name="Gonzalez J."/>
            <person name="Henrissat B."/>
            <person name="Kuo A."/>
            <person name="Liang C."/>
            <person name="Lipzen A."/>
            <person name="Lutzoni F."/>
            <person name="Magnuson J."/>
            <person name="Mondo S."/>
            <person name="Nolan M."/>
            <person name="Ohm R."/>
            <person name="Pangilinan J."/>
            <person name="Park H.-J."/>
            <person name="Ramirez L."/>
            <person name="Alfaro M."/>
            <person name="Sun H."/>
            <person name="Tritt A."/>
            <person name="Yoshinaga Y."/>
            <person name="Zwiers L.-H."/>
            <person name="Turgeon B."/>
            <person name="Goodwin S."/>
            <person name="Spatafora J."/>
            <person name="Crous P."/>
            <person name="Grigoriev I."/>
        </authorList>
    </citation>
    <scope>NUCLEOTIDE SEQUENCE</scope>
    <source>
        <strain evidence="9">CBS 260.36</strain>
    </source>
</reference>
<feature type="compositionally biased region" description="Polar residues" evidence="7">
    <location>
        <begin position="660"/>
        <end position="672"/>
    </location>
</feature>
<feature type="compositionally biased region" description="Low complexity" evidence="7">
    <location>
        <begin position="735"/>
        <end position="746"/>
    </location>
</feature>
<gene>
    <name evidence="9" type="ORF">K461DRAFT_296156</name>
</gene>
<keyword evidence="2 6" id="KW-0645">Protease</keyword>
<dbReference type="GO" id="GO:0004198">
    <property type="term" value="F:calcium-dependent cysteine-type endopeptidase activity"/>
    <property type="evidence" value="ECO:0007669"/>
    <property type="project" value="InterPro"/>
</dbReference>
<feature type="compositionally biased region" description="Basic and acidic residues" evidence="7">
    <location>
        <begin position="674"/>
        <end position="689"/>
    </location>
</feature>
<name>A0A9P4ME96_9PEZI</name>
<dbReference type="Proteomes" id="UP000799439">
    <property type="component" value="Unassembled WGS sequence"/>
</dbReference>
<feature type="active site" evidence="5 6">
    <location>
        <position position="169"/>
    </location>
</feature>
<sequence length="872" mass="97870">MARSDGSSSTSSSEDENNSSTRKAPKRASQESVDAFWNAYTTKYPGLVSRILPEDVFAKSKTQRKPGRTTAHGQGALKSYEEAKKECTSAVRQISKECRRVNMRYRDLHFDLDLDLKFGTRRCLDGIEGNDDYMSPENVKRIPEIFKKPQFFVDGAAAADVRQGRVGDCWFLAAVGALGDKQGLIDKICVDRDEYVGVYGFVFNRDGEWIHTVVDDKLYLTVADYNEMSYEQALLQRVDNRKDSEQEYKEVFQTGSRALYFAQCSDENETWLPLLEKAYAKVHGDYSSISGGFTGEAIEDLTGGVSTELFASDILDKDKFWDEEMKYVGQQFLFGCSAGIFDGPDRDGIVKMHAYTVLRATEYEGEKLLLVRNPWGMSEWTGRWSDGSEQWTPASMQALQHKFGNDGIFWISYEDLLRKYQWFDRTRLFDDSWKVCQQWSSIDVGWTADYNQTKFTIKLSERSPVVVVLSQLDDRYWKGFEGQYTFALHFRLDKDDEDGYVVRSHGNYLMNRSVSTEVELEPGSYSVYLKVTAKKNPNKATVEEVIRKSCGSKQEKLVQVGLSYDLAHVKGIVVETEGSKKQKAEEDAKAEAKNKKKATQDARDLKYKTWLAEKRKIERARREKTRLVDHKRRKAEQKAESKSEVTSTDDDGKHLLQPGQVPSQAAQKSATEGSDEKQRLTVSDSDEKPQPIVCEVTSSSTSTADLTPEEKEAEAEPATVEEGTKETDDAKPQPDASAGDAAGESATVPTESSEKQIAVNQKKDNDDDDAETVVSFASSIDSILDLEDDAGSKEKKEKPDDDEDSDNEEIAKDPWNAICVVGLRVFNKSGDVVVDVVRPKTSEDDEDTPLDVDDPAKGVLEDNASTSKPTGD</sequence>
<dbReference type="CDD" id="cd00044">
    <property type="entry name" value="CysPc"/>
    <property type="match status" value="1"/>
</dbReference>
<dbReference type="AlphaFoldDB" id="A0A9P4ME96"/>
<feature type="compositionally biased region" description="Polar residues" evidence="7">
    <location>
        <begin position="863"/>
        <end position="872"/>
    </location>
</feature>
<evidence type="ECO:0000256" key="7">
    <source>
        <dbReference type="SAM" id="MobiDB-lite"/>
    </source>
</evidence>
<dbReference type="InterPro" id="IPR001300">
    <property type="entry name" value="Peptidase_C2_calpain_cat"/>
</dbReference>
<feature type="region of interest" description="Disordered" evidence="7">
    <location>
        <begin position="578"/>
        <end position="603"/>
    </location>
</feature>
<feature type="region of interest" description="Disordered" evidence="7">
    <location>
        <begin position="838"/>
        <end position="872"/>
    </location>
</feature>
<evidence type="ECO:0000256" key="5">
    <source>
        <dbReference type="PIRSR" id="PIRSR622684-1"/>
    </source>
</evidence>
<dbReference type="PANTHER" id="PTHR10183">
    <property type="entry name" value="CALPAIN"/>
    <property type="match status" value="1"/>
</dbReference>
<dbReference type="PROSITE" id="PS50203">
    <property type="entry name" value="CALPAIN_CAT"/>
    <property type="match status" value="1"/>
</dbReference>
<dbReference type="InterPro" id="IPR022684">
    <property type="entry name" value="Calpain_cysteine_protease"/>
</dbReference>
<dbReference type="SMART" id="SM00230">
    <property type="entry name" value="CysPc"/>
    <property type="match status" value="1"/>
</dbReference>
<feature type="compositionally biased region" description="Low complexity" evidence="7">
    <location>
        <begin position="1"/>
        <end position="12"/>
    </location>
</feature>
<feature type="compositionally biased region" description="Basic and acidic residues" evidence="7">
    <location>
        <begin position="790"/>
        <end position="799"/>
    </location>
</feature>
<dbReference type="GO" id="GO:0006508">
    <property type="term" value="P:proteolysis"/>
    <property type="evidence" value="ECO:0007669"/>
    <property type="project" value="UniProtKB-KW"/>
</dbReference>
<feature type="compositionally biased region" description="Acidic residues" evidence="7">
    <location>
        <begin position="843"/>
        <end position="853"/>
    </location>
</feature>
<dbReference type="InterPro" id="IPR038765">
    <property type="entry name" value="Papain-like_cys_pep_sf"/>
</dbReference>
<dbReference type="OrthoDB" id="424753at2759"/>
<dbReference type="Pfam" id="PF00648">
    <property type="entry name" value="Peptidase_C2"/>
    <property type="match status" value="2"/>
</dbReference>
<evidence type="ECO:0000313" key="10">
    <source>
        <dbReference type="Proteomes" id="UP000799439"/>
    </source>
</evidence>
<keyword evidence="4 6" id="KW-0788">Thiol protease</keyword>
<dbReference type="EMBL" id="ML996090">
    <property type="protein sequence ID" value="KAF2149727.1"/>
    <property type="molecule type" value="Genomic_DNA"/>
</dbReference>
<keyword evidence="3 6" id="KW-0378">Hydrolase</keyword>
<evidence type="ECO:0000259" key="8">
    <source>
        <dbReference type="PROSITE" id="PS50203"/>
    </source>
</evidence>
<accession>A0A9P4ME96</accession>
<feature type="region of interest" description="Disordered" evidence="7">
    <location>
        <begin position="622"/>
        <end position="814"/>
    </location>
</feature>
<dbReference type="PANTHER" id="PTHR10183:SF379">
    <property type="entry name" value="CALPAIN-5"/>
    <property type="match status" value="1"/>
</dbReference>
<feature type="compositionally biased region" description="Polar residues" evidence="7">
    <location>
        <begin position="696"/>
        <end position="705"/>
    </location>
</feature>
<evidence type="ECO:0000256" key="6">
    <source>
        <dbReference type="PROSITE-ProRule" id="PRU00239"/>
    </source>
</evidence>
<dbReference type="SUPFAM" id="SSF54001">
    <property type="entry name" value="Cysteine proteinases"/>
    <property type="match status" value="1"/>
</dbReference>
<dbReference type="PROSITE" id="PS00139">
    <property type="entry name" value="THIOL_PROTEASE_CYS"/>
    <property type="match status" value="1"/>
</dbReference>
<comment type="caution">
    <text evidence="9">The sequence shown here is derived from an EMBL/GenBank/DDBJ whole genome shotgun (WGS) entry which is preliminary data.</text>
</comment>
<comment type="similarity">
    <text evidence="1">Belongs to the peptidase C2 family.</text>
</comment>
<evidence type="ECO:0000256" key="2">
    <source>
        <dbReference type="ARBA" id="ARBA00022670"/>
    </source>
</evidence>
<proteinExistence type="inferred from homology"/>
<dbReference type="Gene3D" id="3.90.70.10">
    <property type="entry name" value="Cysteine proteinases"/>
    <property type="match status" value="1"/>
</dbReference>
<feature type="active site" evidence="5 6">
    <location>
        <position position="353"/>
    </location>
</feature>
<dbReference type="PRINTS" id="PR00704">
    <property type="entry name" value="CALPAIN"/>
</dbReference>
<feature type="region of interest" description="Disordered" evidence="7">
    <location>
        <begin position="1"/>
        <end position="31"/>
    </location>
</feature>
<feature type="compositionally biased region" description="Basic residues" evidence="7">
    <location>
        <begin position="622"/>
        <end position="635"/>
    </location>
</feature>
<evidence type="ECO:0000313" key="9">
    <source>
        <dbReference type="EMBL" id="KAF2149727.1"/>
    </source>
</evidence>
<protein>
    <submittedName>
        <fullName evidence="9">Cysteine proteinase</fullName>
    </submittedName>
</protein>
<evidence type="ECO:0000256" key="3">
    <source>
        <dbReference type="ARBA" id="ARBA00022801"/>
    </source>
</evidence>
<evidence type="ECO:0000256" key="4">
    <source>
        <dbReference type="ARBA" id="ARBA00022807"/>
    </source>
</evidence>